<dbReference type="Gene3D" id="3.40.50.300">
    <property type="entry name" value="P-loop containing nucleotide triphosphate hydrolases"/>
    <property type="match status" value="2"/>
</dbReference>
<protein>
    <recommendedName>
        <fullName evidence="6">ATP-dependent endonuclease</fullName>
    </recommendedName>
</protein>
<evidence type="ECO:0000259" key="3">
    <source>
        <dbReference type="Pfam" id="PF20469"/>
    </source>
</evidence>
<dbReference type="InterPro" id="IPR038729">
    <property type="entry name" value="Rad50/SbcC_AAA"/>
</dbReference>
<dbReference type="PANTHER" id="PTHR43581:SF4">
    <property type="entry name" value="ATP_GTP PHOSPHATASE"/>
    <property type="match status" value="1"/>
</dbReference>
<dbReference type="Proteomes" id="UP000028504">
    <property type="component" value="Chromosome"/>
</dbReference>
<dbReference type="Pfam" id="PF13304">
    <property type="entry name" value="AAA_21"/>
    <property type="match status" value="1"/>
</dbReference>
<feature type="domain" description="ATPase AAA-type core" evidence="1">
    <location>
        <begin position="264"/>
        <end position="336"/>
    </location>
</feature>
<dbReference type="SUPFAM" id="SSF52540">
    <property type="entry name" value="P-loop containing nucleoside triphosphate hydrolases"/>
    <property type="match status" value="1"/>
</dbReference>
<gene>
    <name evidence="4" type="ORF">CATYP_00640</name>
</gene>
<dbReference type="InterPro" id="IPR051396">
    <property type="entry name" value="Bact_Antivir_Def_Nuclease"/>
</dbReference>
<evidence type="ECO:0000259" key="1">
    <source>
        <dbReference type="Pfam" id="PF13304"/>
    </source>
</evidence>
<reference evidence="4 5" key="1">
    <citation type="submission" date="2014-07" db="EMBL/GenBank/DDBJ databases">
        <title>Complete genome sequence of Corynebacterium atypicum DSM 44849: identifiction of the mycolic acid biosynthesis genes.</title>
        <authorList>
            <person name="Tippelt A."/>
            <person name="Mollmann S."/>
            <person name="Albersmeier A."/>
            <person name="Jaenicke S."/>
            <person name="Ruckert C."/>
            <person name="Tauch A."/>
        </authorList>
    </citation>
    <scope>NUCLEOTIDE SEQUENCE [LARGE SCALE GENOMIC DNA]</scope>
    <source>
        <strain evidence="4 5">R2070</strain>
    </source>
</reference>
<organism evidence="4 5">
    <name type="scientific">Corynebacterium atypicum</name>
    <dbReference type="NCBI Taxonomy" id="191610"/>
    <lineage>
        <taxon>Bacteria</taxon>
        <taxon>Bacillati</taxon>
        <taxon>Actinomycetota</taxon>
        <taxon>Actinomycetes</taxon>
        <taxon>Mycobacteriales</taxon>
        <taxon>Corynebacteriaceae</taxon>
        <taxon>Corynebacterium</taxon>
    </lineage>
</organism>
<dbReference type="InterPro" id="IPR027417">
    <property type="entry name" value="P-loop_NTPase"/>
</dbReference>
<dbReference type="Pfam" id="PF20469">
    <property type="entry name" value="OLD-like_TOPRIM"/>
    <property type="match status" value="1"/>
</dbReference>
<evidence type="ECO:0000259" key="2">
    <source>
        <dbReference type="Pfam" id="PF13476"/>
    </source>
</evidence>
<dbReference type="InterPro" id="IPR034139">
    <property type="entry name" value="TOPRIM_OLD"/>
</dbReference>
<name>A0ABM5QKX9_9CORY</name>
<feature type="domain" description="Rad50/SbcC-type AAA" evidence="2">
    <location>
        <begin position="4"/>
        <end position="52"/>
    </location>
</feature>
<keyword evidence="5" id="KW-1185">Reference proteome</keyword>
<dbReference type="Pfam" id="PF13476">
    <property type="entry name" value="AAA_23"/>
    <property type="match status" value="1"/>
</dbReference>
<dbReference type="EMBL" id="CP008944">
    <property type="protein sequence ID" value="AIG63449.1"/>
    <property type="molecule type" value="Genomic_DNA"/>
</dbReference>
<dbReference type="CDD" id="cd01026">
    <property type="entry name" value="TOPRIM_OLD"/>
    <property type="match status" value="1"/>
</dbReference>
<feature type="domain" description="OLD protein-like TOPRIM" evidence="3">
    <location>
        <begin position="378"/>
        <end position="442"/>
    </location>
</feature>
<evidence type="ECO:0000313" key="4">
    <source>
        <dbReference type="EMBL" id="AIG63449.1"/>
    </source>
</evidence>
<evidence type="ECO:0008006" key="6">
    <source>
        <dbReference type="Google" id="ProtNLM"/>
    </source>
</evidence>
<evidence type="ECO:0000313" key="5">
    <source>
        <dbReference type="Proteomes" id="UP000028504"/>
    </source>
</evidence>
<dbReference type="InterPro" id="IPR003959">
    <property type="entry name" value="ATPase_AAA_core"/>
</dbReference>
<dbReference type="PANTHER" id="PTHR43581">
    <property type="entry name" value="ATP/GTP PHOSPHATASE"/>
    <property type="match status" value="1"/>
</dbReference>
<sequence length="546" mass="61765">MITKVHIRGYRKLKEITLNPHHEMNIIVGANQAGKSTILEAITMALTGKFEGVAASEMLNPYWFNMELVDTFFNALSITKARNPLPPIPEFRIDIHIEVPDGESQKMRGIHNMLKVDSVGLSIHAYPDLDYSKEIEQYFREANCPHILPVEYYRLDWRDFADQVVYRRPKELGVAVIDTRTIRSDRGMDYYTRQIVEERLDPKVRNHVSVEHRKMRASLADDLLSALDGALGADLPAFHQLKLGIQVDQSRSSSWANTLVPAIDKVPFSQSGKGTQAIAKTVLAMGKSSESSAYLLVEEPENHLSHTNLRELLSYTAAGREGRQVFVTTHSSYVLNRLGLDQLVLLHEGKARAFQELSHGTSEYFKKLSGFDTLRLVLAKKAVLVEGPSDEIVFNRFFRDKYGAEPLDYGVDVISIGGVSFRRGFELASVLNRPLVALRDNDGKTPEHWQDKIKEFTKPNERELFIGQPNLGWTLEYQIKSANSEYALRTVLELDNNKNLLDWMSTHKTATALKIATSQKKLNPPKYIEDAINSLQSLVIRTSELS</sequence>
<proteinExistence type="predicted"/>
<dbReference type="RefSeq" id="WP_038604064.1">
    <property type="nucleotide sequence ID" value="NZ_CP008944.1"/>
</dbReference>
<accession>A0ABM5QKX9</accession>